<dbReference type="Pfam" id="PF04093">
    <property type="entry name" value="MreD"/>
    <property type="match status" value="1"/>
</dbReference>
<dbReference type="InterPro" id="IPR007227">
    <property type="entry name" value="Cell_shape_determining_MreD"/>
</dbReference>
<comment type="subcellular location">
    <subcellularLocation>
        <location evidence="1">Cell membrane</location>
        <topology evidence="1">Multi-pass membrane protein</topology>
    </subcellularLocation>
</comment>
<dbReference type="PIRSF" id="PIRSF037497">
    <property type="entry name" value="MreD_Clostridium/Treponema_prd"/>
    <property type="match status" value="1"/>
</dbReference>
<evidence type="ECO:0000256" key="3">
    <source>
        <dbReference type="ARBA" id="ARBA00022475"/>
    </source>
</evidence>
<feature type="transmembrane region" description="Helical" evidence="8">
    <location>
        <begin position="34"/>
        <end position="57"/>
    </location>
</feature>
<keyword evidence="5" id="KW-0133">Cell shape</keyword>
<keyword evidence="6 8" id="KW-1133">Transmembrane helix</keyword>
<evidence type="ECO:0000256" key="5">
    <source>
        <dbReference type="ARBA" id="ARBA00022960"/>
    </source>
</evidence>
<keyword evidence="10" id="KW-1185">Reference proteome</keyword>
<feature type="transmembrane region" description="Helical" evidence="8">
    <location>
        <begin position="96"/>
        <end position="121"/>
    </location>
</feature>
<sequence length="163" mass="19028">MKKTVTLVLLSILFCILDNSLMPFLQIKGYYPSLLFVFIICYSIISDTWSGLILGIFCGFLQDIYFCNSLGINMLVNMLMCLLANRVGKNIFKDKFIVPVLSNFFISILKGFLIFVILYILKQHIPIEFVLYTSVYNGIVALFMYKKVYKLCQKDFMIKNWRF</sequence>
<feature type="transmembrane region" description="Helical" evidence="8">
    <location>
        <begin position="6"/>
        <end position="27"/>
    </location>
</feature>
<feature type="transmembrane region" description="Helical" evidence="8">
    <location>
        <begin position="63"/>
        <end position="84"/>
    </location>
</feature>
<dbReference type="Proteomes" id="UP001144612">
    <property type="component" value="Unassembled WGS sequence"/>
</dbReference>
<dbReference type="EMBL" id="JAPQFJ010000003">
    <property type="protein sequence ID" value="MCY6957793.1"/>
    <property type="molecule type" value="Genomic_DNA"/>
</dbReference>
<feature type="transmembrane region" description="Helical" evidence="8">
    <location>
        <begin position="127"/>
        <end position="145"/>
    </location>
</feature>
<keyword evidence="7 8" id="KW-0472">Membrane</keyword>
<evidence type="ECO:0000256" key="7">
    <source>
        <dbReference type="ARBA" id="ARBA00023136"/>
    </source>
</evidence>
<evidence type="ECO:0000256" key="1">
    <source>
        <dbReference type="ARBA" id="ARBA00004651"/>
    </source>
</evidence>
<evidence type="ECO:0000256" key="2">
    <source>
        <dbReference type="ARBA" id="ARBA00007776"/>
    </source>
</evidence>
<name>A0ABT4D672_9CLOT</name>
<evidence type="ECO:0000256" key="6">
    <source>
        <dbReference type="ARBA" id="ARBA00022989"/>
    </source>
</evidence>
<evidence type="ECO:0000256" key="4">
    <source>
        <dbReference type="ARBA" id="ARBA00022692"/>
    </source>
</evidence>
<proteinExistence type="inferred from homology"/>
<evidence type="ECO:0000313" key="10">
    <source>
        <dbReference type="Proteomes" id="UP001144612"/>
    </source>
</evidence>
<dbReference type="RefSeq" id="WP_268060189.1">
    <property type="nucleotide sequence ID" value="NZ_JAPQFJ010000003.1"/>
</dbReference>
<evidence type="ECO:0000256" key="8">
    <source>
        <dbReference type="SAM" id="Phobius"/>
    </source>
</evidence>
<dbReference type="NCBIfam" id="TIGR03426">
    <property type="entry name" value="shape_MreD"/>
    <property type="match status" value="1"/>
</dbReference>
<protein>
    <submittedName>
        <fullName evidence="9">Rod shape-determining protein MreD</fullName>
    </submittedName>
</protein>
<comment type="caution">
    <text evidence="9">The sequence shown here is derived from an EMBL/GenBank/DDBJ whole genome shotgun (WGS) entry which is preliminary data.</text>
</comment>
<comment type="similarity">
    <text evidence="2">Belongs to the MreD family.</text>
</comment>
<keyword evidence="3" id="KW-1003">Cell membrane</keyword>
<accession>A0ABT4D672</accession>
<keyword evidence="4 8" id="KW-0812">Transmembrane</keyword>
<evidence type="ECO:0000313" key="9">
    <source>
        <dbReference type="EMBL" id="MCY6957793.1"/>
    </source>
</evidence>
<dbReference type="InterPro" id="IPR017225">
    <property type="entry name" value="Cell_shape_determin_MreD_prd"/>
</dbReference>
<gene>
    <name evidence="9" type="primary">mreD</name>
    <name evidence="9" type="ORF">OW729_04135</name>
</gene>
<organism evidence="9 10">
    <name type="scientific">Clostridium brassicae</name>
    <dbReference type="NCBI Taxonomy" id="2999072"/>
    <lineage>
        <taxon>Bacteria</taxon>
        <taxon>Bacillati</taxon>
        <taxon>Bacillota</taxon>
        <taxon>Clostridia</taxon>
        <taxon>Eubacteriales</taxon>
        <taxon>Clostridiaceae</taxon>
        <taxon>Clostridium</taxon>
    </lineage>
</organism>
<reference evidence="9" key="1">
    <citation type="submission" date="2022-12" db="EMBL/GenBank/DDBJ databases">
        <title>Clostridium sp. nov., isolated from industrial wastewater.</title>
        <authorList>
            <person name="Jiayan W."/>
        </authorList>
    </citation>
    <scope>NUCLEOTIDE SEQUENCE</scope>
    <source>
        <strain evidence="9">ZC22-4</strain>
    </source>
</reference>